<evidence type="ECO:0000313" key="6">
    <source>
        <dbReference type="EMBL" id="QHS90820.1"/>
    </source>
</evidence>
<comment type="similarity">
    <text evidence="1">Belongs to the beta/gamma-crystallin family.</text>
</comment>
<protein>
    <recommendedName>
        <fullName evidence="5">Beta/gamma crystallin 'Greek key' domain-containing protein</fullName>
    </recommendedName>
</protein>
<dbReference type="InterPro" id="IPR011024">
    <property type="entry name" value="G_crystallin-like"/>
</dbReference>
<evidence type="ECO:0000256" key="2">
    <source>
        <dbReference type="ARBA" id="ARBA00022737"/>
    </source>
</evidence>
<dbReference type="AlphaFoldDB" id="A0A6C0BFI3"/>
<evidence type="ECO:0000256" key="4">
    <source>
        <dbReference type="SAM" id="Phobius"/>
    </source>
</evidence>
<accession>A0A6C0BFI3</accession>
<dbReference type="PROSITE" id="PS50915">
    <property type="entry name" value="CRYSTALLIN_BETA_GAMMA"/>
    <property type="match status" value="1"/>
</dbReference>
<dbReference type="PROSITE" id="PS51257">
    <property type="entry name" value="PROKAR_LIPOPROTEIN"/>
    <property type="match status" value="1"/>
</dbReference>
<reference evidence="6" key="1">
    <citation type="journal article" date="2020" name="Nature">
        <title>Giant virus diversity and host interactions through global metagenomics.</title>
        <authorList>
            <person name="Schulz F."/>
            <person name="Roux S."/>
            <person name="Paez-Espino D."/>
            <person name="Jungbluth S."/>
            <person name="Walsh D.A."/>
            <person name="Denef V.J."/>
            <person name="McMahon K.D."/>
            <person name="Konstantinidis K.T."/>
            <person name="Eloe-Fadrosh E.A."/>
            <person name="Kyrpides N.C."/>
            <person name="Woyke T."/>
        </authorList>
    </citation>
    <scope>NUCLEOTIDE SEQUENCE</scope>
    <source>
        <strain evidence="6">GVMAG-M-3300010354-11</strain>
    </source>
</reference>
<name>A0A6C0BFI3_9ZZZZ</name>
<dbReference type="SUPFAM" id="SSF49695">
    <property type="entry name" value="gamma-Crystallin-like"/>
    <property type="match status" value="1"/>
</dbReference>
<keyword evidence="2" id="KW-0677">Repeat</keyword>
<evidence type="ECO:0000256" key="3">
    <source>
        <dbReference type="SAM" id="Coils"/>
    </source>
</evidence>
<keyword evidence="3" id="KW-0175">Coiled coil</keyword>
<sequence>MNGKLMFILFVFITLVILLACVPYKQQKEKFEIDIGINKMSCKDYLATIPEGLNILNQVQGNEKRLETLDDMERGVISIYTSEGVKYTDSDHCVIRKEKVPLYKMNLGECRLDAFRLTPTTGIFKGLQPEGCFINPRSDWFLNFLDTGYYYKHKYWIDELNELKAENKRLKAYQSNLEIKIAQNKVTIGKLESDISSLSSTRDDLKSTLTTKQGELSGLQQELNSLKSVTLYEHCNFQGWQVTLGPGRYDLLQLNNLGVKNDLLSAVRVSPGTKIELYTHTGFTGPMYASTSDITCLTNVGMNDTVSSIVVS</sequence>
<organism evidence="6">
    <name type="scientific">viral metagenome</name>
    <dbReference type="NCBI Taxonomy" id="1070528"/>
    <lineage>
        <taxon>unclassified sequences</taxon>
        <taxon>metagenomes</taxon>
        <taxon>organismal metagenomes</taxon>
    </lineage>
</organism>
<evidence type="ECO:0000259" key="5">
    <source>
        <dbReference type="PROSITE" id="PS50915"/>
    </source>
</evidence>
<evidence type="ECO:0000256" key="1">
    <source>
        <dbReference type="ARBA" id="ARBA00009646"/>
    </source>
</evidence>
<proteinExistence type="inferred from homology"/>
<dbReference type="EMBL" id="MN739148">
    <property type="protein sequence ID" value="QHS90820.1"/>
    <property type="molecule type" value="Genomic_DNA"/>
</dbReference>
<dbReference type="InterPro" id="IPR001064">
    <property type="entry name" value="Beta/gamma_crystallin"/>
</dbReference>
<keyword evidence="4" id="KW-1133">Transmembrane helix</keyword>
<feature type="domain" description="Beta/gamma crystallin 'Greek key'" evidence="5">
    <location>
        <begin position="227"/>
        <end position="271"/>
    </location>
</feature>
<feature type="coiled-coil region" evidence="3">
    <location>
        <begin position="160"/>
        <end position="222"/>
    </location>
</feature>
<feature type="transmembrane region" description="Helical" evidence="4">
    <location>
        <begin position="6"/>
        <end position="24"/>
    </location>
</feature>
<dbReference type="Gene3D" id="1.20.5.340">
    <property type="match status" value="1"/>
</dbReference>
<keyword evidence="4" id="KW-0812">Transmembrane</keyword>
<dbReference type="Gene3D" id="2.60.20.10">
    <property type="entry name" value="Crystallins"/>
    <property type="match status" value="1"/>
</dbReference>
<dbReference type="SMART" id="SM00247">
    <property type="entry name" value="XTALbg"/>
    <property type="match status" value="1"/>
</dbReference>
<keyword evidence="4" id="KW-0472">Membrane</keyword>